<dbReference type="InterPro" id="IPR004360">
    <property type="entry name" value="Glyas_Fos-R_dOase_dom"/>
</dbReference>
<dbReference type="InterPro" id="IPR029068">
    <property type="entry name" value="Glyas_Bleomycin-R_OHBP_Dase"/>
</dbReference>
<accession>A0A5B9QSN6</accession>
<dbReference type="InterPro" id="IPR052164">
    <property type="entry name" value="Anthracycline_SecMetBiosynth"/>
</dbReference>
<dbReference type="KEGG" id="rul:UC8_29200"/>
<evidence type="ECO:0000313" key="3">
    <source>
        <dbReference type="Proteomes" id="UP000325286"/>
    </source>
</evidence>
<dbReference type="CDD" id="cd07247">
    <property type="entry name" value="SgaA_N_like"/>
    <property type="match status" value="1"/>
</dbReference>
<dbReference type="Proteomes" id="UP000325286">
    <property type="component" value="Chromosome"/>
</dbReference>
<dbReference type="Pfam" id="PF00903">
    <property type="entry name" value="Glyoxalase"/>
    <property type="match status" value="1"/>
</dbReference>
<dbReference type="SUPFAM" id="SSF54593">
    <property type="entry name" value="Glyoxalase/Bleomycin resistance protein/Dihydroxybiphenyl dioxygenase"/>
    <property type="match status" value="1"/>
</dbReference>
<sequence length="125" mass="13510">MDNNPVCWFEIYVQDMARATSFYETVLGVKLEKLPTPTDEIEMMAFPMAMNIPGAAGALTKMEGVSSGGNSTLVYFACEDCGVEASRVEQAGGSIQRPKTAIGEYGFMVLAVDTEGNLFGLHSRK</sequence>
<dbReference type="PANTHER" id="PTHR33993:SF2">
    <property type="entry name" value="VOC DOMAIN-CONTAINING PROTEIN"/>
    <property type="match status" value="1"/>
</dbReference>
<proteinExistence type="predicted"/>
<dbReference type="OrthoDB" id="9804235at2"/>
<protein>
    <submittedName>
        <fullName evidence="2">Glyoxalase-like domain protein</fullName>
    </submittedName>
</protein>
<reference evidence="2 3" key="1">
    <citation type="submission" date="2019-08" db="EMBL/GenBank/DDBJ databases">
        <title>Deep-cultivation of Planctomycetes and their phenomic and genomic characterization uncovers novel biology.</title>
        <authorList>
            <person name="Wiegand S."/>
            <person name="Jogler M."/>
            <person name="Boedeker C."/>
            <person name="Pinto D."/>
            <person name="Vollmers J."/>
            <person name="Rivas-Marin E."/>
            <person name="Kohn T."/>
            <person name="Peeters S.H."/>
            <person name="Heuer A."/>
            <person name="Rast P."/>
            <person name="Oberbeckmann S."/>
            <person name="Bunk B."/>
            <person name="Jeske O."/>
            <person name="Meyerdierks A."/>
            <person name="Storesund J.E."/>
            <person name="Kallscheuer N."/>
            <person name="Luecker S."/>
            <person name="Lage O.M."/>
            <person name="Pohl T."/>
            <person name="Merkel B.J."/>
            <person name="Hornburger P."/>
            <person name="Mueller R.-W."/>
            <person name="Bruemmer F."/>
            <person name="Labrenz M."/>
            <person name="Spormann A.M."/>
            <person name="Op den Camp H."/>
            <person name="Overmann J."/>
            <person name="Amann R."/>
            <person name="Jetten M.S.M."/>
            <person name="Mascher T."/>
            <person name="Medema M.H."/>
            <person name="Devos D.P."/>
            <person name="Kaster A.-K."/>
            <person name="Ovreas L."/>
            <person name="Rohde M."/>
            <person name="Galperin M.Y."/>
            <person name="Jogler C."/>
        </authorList>
    </citation>
    <scope>NUCLEOTIDE SEQUENCE [LARGE SCALE GENOMIC DNA]</scope>
    <source>
        <strain evidence="2 3">UC8</strain>
    </source>
</reference>
<dbReference type="PANTHER" id="PTHR33993">
    <property type="entry name" value="GLYOXALASE-RELATED"/>
    <property type="match status" value="1"/>
</dbReference>
<dbReference type="AlphaFoldDB" id="A0A5B9QSN6"/>
<evidence type="ECO:0000259" key="1">
    <source>
        <dbReference type="PROSITE" id="PS51819"/>
    </source>
</evidence>
<evidence type="ECO:0000313" key="2">
    <source>
        <dbReference type="EMBL" id="QEG40902.1"/>
    </source>
</evidence>
<keyword evidence="3" id="KW-1185">Reference proteome</keyword>
<dbReference type="Gene3D" id="3.10.180.10">
    <property type="entry name" value="2,3-Dihydroxybiphenyl 1,2-Dioxygenase, domain 1"/>
    <property type="match status" value="1"/>
</dbReference>
<organism evidence="2 3">
    <name type="scientific">Roseimaritima ulvae</name>
    <dbReference type="NCBI Taxonomy" id="980254"/>
    <lineage>
        <taxon>Bacteria</taxon>
        <taxon>Pseudomonadati</taxon>
        <taxon>Planctomycetota</taxon>
        <taxon>Planctomycetia</taxon>
        <taxon>Pirellulales</taxon>
        <taxon>Pirellulaceae</taxon>
        <taxon>Roseimaritima</taxon>
    </lineage>
</organism>
<dbReference type="PROSITE" id="PS51819">
    <property type="entry name" value="VOC"/>
    <property type="match status" value="1"/>
</dbReference>
<dbReference type="RefSeq" id="WP_068140223.1">
    <property type="nucleotide sequence ID" value="NZ_CP042914.1"/>
</dbReference>
<name>A0A5B9QSN6_9BACT</name>
<feature type="domain" description="VOC" evidence="1">
    <location>
        <begin position="5"/>
        <end position="124"/>
    </location>
</feature>
<dbReference type="InterPro" id="IPR037523">
    <property type="entry name" value="VOC_core"/>
</dbReference>
<gene>
    <name evidence="2" type="ORF">UC8_29200</name>
</gene>
<dbReference type="EMBL" id="CP042914">
    <property type="protein sequence ID" value="QEG40902.1"/>
    <property type="molecule type" value="Genomic_DNA"/>
</dbReference>